<dbReference type="InterPro" id="IPR029052">
    <property type="entry name" value="Metallo-depent_PP-like"/>
</dbReference>
<dbReference type="SUPFAM" id="SSF56300">
    <property type="entry name" value="Metallo-dependent phosphatases"/>
    <property type="match status" value="1"/>
</dbReference>
<proteinExistence type="inferred from homology"/>
<dbReference type="RefSeq" id="WP_234165293.1">
    <property type="nucleotide sequence ID" value="NZ_JAGJHE010000001.1"/>
</dbReference>
<dbReference type="AlphaFoldDB" id="A0A9Q4JDM9"/>
<dbReference type="PANTHER" id="PTHR42850">
    <property type="entry name" value="METALLOPHOSPHOESTERASE"/>
    <property type="match status" value="1"/>
</dbReference>
<dbReference type="InterPro" id="IPR024654">
    <property type="entry name" value="Calcineurin-like_PHP_lpxH"/>
</dbReference>
<dbReference type="Gene3D" id="3.60.21.10">
    <property type="match status" value="1"/>
</dbReference>
<feature type="domain" description="Calcineurin-like phosphoesterase" evidence="2">
    <location>
        <begin position="3"/>
        <end position="209"/>
    </location>
</feature>
<dbReference type="Proteomes" id="UP001079672">
    <property type="component" value="Unassembled WGS sequence"/>
</dbReference>
<evidence type="ECO:0000259" key="2">
    <source>
        <dbReference type="Pfam" id="PF12850"/>
    </source>
</evidence>
<sequence length="244" mass="27952">MDKLIILSDIHANLTALLAVLDDAFSKYQPDAIVSLGDIVNYGMRPNEVINALNQISCPVIVNLMGNHEKALLDLDLSHFSTERGKRLLEYTSSVLSDSSYSYIRNRMNQKGFFSMNLSGKNILFLHGDIVDPYWGKLLPEKIHDIRYSTYDYVFSGHTHQPHYLESYFNVDRPDLRNKKKTVFINPGSVGQPRNQNPRAQYVYIEVDNGLVHFNAVSYDIKSERNLYPDGIDPFYKDRILTGI</sequence>
<dbReference type="PANTHER" id="PTHR42850:SF2">
    <property type="entry name" value="BLL5683 PROTEIN"/>
    <property type="match status" value="1"/>
</dbReference>
<organism evidence="3 4">
    <name type="scientific">Bacteroides fragilis</name>
    <dbReference type="NCBI Taxonomy" id="817"/>
    <lineage>
        <taxon>Bacteria</taxon>
        <taxon>Pseudomonadati</taxon>
        <taxon>Bacteroidota</taxon>
        <taxon>Bacteroidia</taxon>
        <taxon>Bacteroidales</taxon>
        <taxon>Bacteroidaceae</taxon>
        <taxon>Bacteroides</taxon>
    </lineage>
</organism>
<evidence type="ECO:0000313" key="3">
    <source>
        <dbReference type="EMBL" id="MCZ2686619.1"/>
    </source>
</evidence>
<accession>A0A9Q4JDM9</accession>
<evidence type="ECO:0000256" key="1">
    <source>
        <dbReference type="ARBA" id="ARBA00008950"/>
    </source>
</evidence>
<protein>
    <submittedName>
        <fullName evidence="3">Metallophosphoesterase family protein</fullName>
    </submittedName>
</protein>
<reference evidence="3" key="1">
    <citation type="submission" date="2022-12" db="EMBL/GenBank/DDBJ databases">
        <title>Development of a Multilocus Sequence Typing Scheme for Bacteroides fragilis Based on Whole Genome Sequencing Data and Clinical Application.</title>
        <authorList>
            <person name="Nielsen F.D."/>
            <person name="Justesen U.S."/>
        </authorList>
    </citation>
    <scope>NUCLEOTIDE SEQUENCE</scope>
    <source>
        <strain evidence="3">BF_AM_ODE_DK_2015_4</strain>
    </source>
</reference>
<comment type="caution">
    <text evidence="3">The sequence shown here is derived from an EMBL/GenBank/DDBJ whole genome shotgun (WGS) entry which is preliminary data.</text>
</comment>
<comment type="similarity">
    <text evidence="1">Belongs to the metallophosphoesterase superfamily. YfcE family.</text>
</comment>
<dbReference type="Pfam" id="PF12850">
    <property type="entry name" value="Metallophos_2"/>
    <property type="match status" value="1"/>
</dbReference>
<dbReference type="GO" id="GO:0005737">
    <property type="term" value="C:cytoplasm"/>
    <property type="evidence" value="ECO:0007669"/>
    <property type="project" value="TreeGrafter"/>
</dbReference>
<dbReference type="GO" id="GO:0016791">
    <property type="term" value="F:phosphatase activity"/>
    <property type="evidence" value="ECO:0007669"/>
    <property type="project" value="TreeGrafter"/>
</dbReference>
<dbReference type="InterPro" id="IPR011152">
    <property type="entry name" value="Pesterase_MJ0912"/>
</dbReference>
<dbReference type="EMBL" id="JAPTZU010000001">
    <property type="protein sequence ID" value="MCZ2686619.1"/>
    <property type="molecule type" value="Genomic_DNA"/>
</dbReference>
<dbReference type="InterPro" id="IPR050126">
    <property type="entry name" value="Ap4A_hydrolase"/>
</dbReference>
<evidence type="ECO:0000313" key="4">
    <source>
        <dbReference type="Proteomes" id="UP001079672"/>
    </source>
</evidence>
<dbReference type="PIRSF" id="PIRSF000883">
    <property type="entry name" value="Pesterase_MJ0912"/>
    <property type="match status" value="1"/>
</dbReference>
<name>A0A9Q4JDM9_BACFG</name>
<gene>
    <name evidence="3" type="ORF">O1433_03785</name>
</gene>